<evidence type="ECO:0000256" key="7">
    <source>
        <dbReference type="ARBA" id="ARBA00023136"/>
    </source>
</evidence>
<evidence type="ECO:0000313" key="15">
    <source>
        <dbReference type="Proteomes" id="UP000612746"/>
    </source>
</evidence>
<organism evidence="14 15">
    <name type="scientific">Umbelopsis vinacea</name>
    <dbReference type="NCBI Taxonomy" id="44442"/>
    <lineage>
        <taxon>Eukaryota</taxon>
        <taxon>Fungi</taxon>
        <taxon>Fungi incertae sedis</taxon>
        <taxon>Mucoromycota</taxon>
        <taxon>Mucoromycotina</taxon>
        <taxon>Umbelopsidomycetes</taxon>
        <taxon>Umbelopsidales</taxon>
        <taxon>Umbelopsidaceae</taxon>
        <taxon>Umbelopsis</taxon>
    </lineage>
</organism>
<feature type="coiled-coil region" evidence="11">
    <location>
        <begin position="87"/>
        <end position="128"/>
    </location>
</feature>
<keyword evidence="15" id="KW-1185">Reference proteome</keyword>
<evidence type="ECO:0000256" key="9">
    <source>
        <dbReference type="ARBA" id="ARBA00043873"/>
    </source>
</evidence>
<dbReference type="InterPro" id="IPR048369">
    <property type="entry name" value="COG6_C"/>
</dbReference>
<proteinExistence type="inferred from homology"/>
<protein>
    <recommendedName>
        <fullName evidence="3 10">Conserved oligomeric Golgi complex subunit 6</fullName>
        <shortName evidence="10">COG complex subunit 6</shortName>
    </recommendedName>
    <alternativeName>
        <fullName evidence="8 10">Component of oligomeric Golgi complex 6</fullName>
    </alternativeName>
</protein>
<gene>
    <name evidence="14" type="ORF">INT44_001715</name>
</gene>
<evidence type="ECO:0000256" key="1">
    <source>
        <dbReference type="ARBA" id="ARBA00004395"/>
    </source>
</evidence>
<comment type="subcellular location">
    <subcellularLocation>
        <location evidence="1 10">Golgi apparatus membrane</location>
        <topology evidence="1 10">Peripheral membrane protein</topology>
    </subcellularLocation>
</comment>
<name>A0A8H7PQT1_9FUNG</name>
<feature type="domain" description="Conserved oligomeric complex COG6 N-terminal" evidence="12">
    <location>
        <begin position="48"/>
        <end position="157"/>
    </location>
</feature>
<dbReference type="Proteomes" id="UP000612746">
    <property type="component" value="Unassembled WGS sequence"/>
</dbReference>
<keyword evidence="6 10" id="KW-0333">Golgi apparatus</keyword>
<dbReference type="GO" id="GO:0017119">
    <property type="term" value="C:Golgi transport complex"/>
    <property type="evidence" value="ECO:0007669"/>
    <property type="project" value="UniProtKB-UniRule"/>
</dbReference>
<accession>A0A8H7PQT1</accession>
<keyword evidence="7 10" id="KW-0472">Membrane</keyword>
<comment type="subunit">
    <text evidence="10">Component of the conserved oligomeric Golgi complex.</text>
</comment>
<dbReference type="Pfam" id="PF20653">
    <property type="entry name" value="COG6_C"/>
    <property type="match status" value="2"/>
</dbReference>
<dbReference type="SMART" id="SM01087">
    <property type="entry name" value="COG6"/>
    <property type="match status" value="1"/>
</dbReference>
<evidence type="ECO:0000259" key="13">
    <source>
        <dbReference type="Pfam" id="PF20653"/>
    </source>
</evidence>
<feature type="domain" description="Conserved Oligomeric Golgi complex subunit 6 C-terminal" evidence="13">
    <location>
        <begin position="190"/>
        <end position="464"/>
    </location>
</feature>
<dbReference type="EMBL" id="JAEPRA010000011">
    <property type="protein sequence ID" value="KAG2178562.1"/>
    <property type="molecule type" value="Genomic_DNA"/>
</dbReference>
<dbReference type="Pfam" id="PF06419">
    <property type="entry name" value="COG6_N"/>
    <property type="match status" value="1"/>
</dbReference>
<evidence type="ECO:0000313" key="14">
    <source>
        <dbReference type="EMBL" id="KAG2178562.1"/>
    </source>
</evidence>
<dbReference type="AlphaFoldDB" id="A0A8H7PQT1"/>
<comment type="function">
    <text evidence="10">Acts as component of the peripheral membrane COG complex that is involved in intra-Golgi protein trafficking. COG is located at the cis-Golgi, and regulates tethering of retrograde intra-Golgi vesicles and possibly a number of other membrane trafficking events.</text>
</comment>
<dbReference type="GO" id="GO:0015031">
    <property type="term" value="P:protein transport"/>
    <property type="evidence" value="ECO:0007669"/>
    <property type="project" value="UniProtKB-KW"/>
</dbReference>
<comment type="function">
    <text evidence="9">Acts as a component of the peripheral membrane COG complex that is involved in intra-Golgi protein trafficking. COG is located at the cis-Golgi, and regulates tethering of retrograde intra-Golgi vesicles and possibly a number of other membrane trafficking events.</text>
</comment>
<evidence type="ECO:0000256" key="10">
    <source>
        <dbReference type="RuleBase" id="RU365075"/>
    </source>
</evidence>
<dbReference type="GO" id="GO:0006891">
    <property type="term" value="P:intra-Golgi vesicle-mediated transport"/>
    <property type="evidence" value="ECO:0007669"/>
    <property type="project" value="UniProtKB-UniRule"/>
</dbReference>
<reference evidence="14" key="1">
    <citation type="submission" date="2020-12" db="EMBL/GenBank/DDBJ databases">
        <title>Metabolic potential, ecology and presence of endohyphal bacteria is reflected in genomic diversity of Mucoromycotina.</title>
        <authorList>
            <person name="Muszewska A."/>
            <person name="Okrasinska A."/>
            <person name="Steczkiewicz K."/>
            <person name="Drgas O."/>
            <person name="Orlowska M."/>
            <person name="Perlinska-Lenart U."/>
            <person name="Aleksandrzak-Piekarczyk T."/>
            <person name="Szatraj K."/>
            <person name="Zielenkiewicz U."/>
            <person name="Pilsyk S."/>
            <person name="Malc E."/>
            <person name="Mieczkowski P."/>
            <person name="Kruszewska J.S."/>
            <person name="Biernat P."/>
            <person name="Pawlowska J."/>
        </authorList>
    </citation>
    <scope>NUCLEOTIDE SEQUENCE</scope>
    <source>
        <strain evidence="14">WA0000051536</strain>
    </source>
</reference>
<dbReference type="GO" id="GO:0000139">
    <property type="term" value="C:Golgi membrane"/>
    <property type="evidence" value="ECO:0007669"/>
    <property type="project" value="UniProtKB-SubCell"/>
</dbReference>
<comment type="caution">
    <text evidence="14">The sequence shown here is derived from an EMBL/GenBank/DDBJ whole genome shotgun (WGS) entry which is preliminary data.</text>
</comment>
<dbReference type="PANTHER" id="PTHR21506:SF0">
    <property type="entry name" value="CONSERVED OLIGOMERIC GOLGI COMPLEX SUBUNIT 6"/>
    <property type="match status" value="1"/>
</dbReference>
<dbReference type="InterPro" id="IPR010490">
    <property type="entry name" value="COG6"/>
</dbReference>
<evidence type="ECO:0000256" key="8">
    <source>
        <dbReference type="ARBA" id="ARBA00031348"/>
    </source>
</evidence>
<dbReference type="InterPro" id="IPR048368">
    <property type="entry name" value="COG6_N"/>
</dbReference>
<keyword evidence="4 10" id="KW-0813">Transport</keyword>
<evidence type="ECO:0000256" key="4">
    <source>
        <dbReference type="ARBA" id="ARBA00022448"/>
    </source>
</evidence>
<keyword evidence="11" id="KW-0175">Coiled coil</keyword>
<dbReference type="OrthoDB" id="272987at2759"/>
<dbReference type="PANTHER" id="PTHR21506">
    <property type="entry name" value="COMPONENT OF OLIGOMERIC GOLGI COMPLEX 6"/>
    <property type="match status" value="1"/>
</dbReference>
<evidence type="ECO:0000259" key="12">
    <source>
        <dbReference type="Pfam" id="PF06419"/>
    </source>
</evidence>
<evidence type="ECO:0000256" key="6">
    <source>
        <dbReference type="ARBA" id="ARBA00023034"/>
    </source>
</evidence>
<feature type="domain" description="Conserved Oligomeric Golgi complex subunit 6 C-terminal" evidence="13">
    <location>
        <begin position="580"/>
        <end position="671"/>
    </location>
</feature>
<sequence>MDDSTAPVTPTSLARQIKNPLSIRLSHIYNTVLHNSDKTKNALTTLSQIPNLQHQDLDKNLRGVLERNALEANQRFLLAFSKLDEHLLILENDVSEMQASNDAMTQQLTEVNKDSSQLIEQVTSLQNRRSACDIQRIIIDSFLSTFMLTDQEIEILCSPSAPVDAQFFKALDHLQQVHSDCRLLLMTEHQQAGLDILESLAGHQETAYEKLYKWTQRECQSSFNREFLEISSLMKRATKALKHKPVLFQACLEDMANIRRNSVTRAFIDALTRGGPGGTPRPIELQAHDPIRYIGDMLAWVHQAAASEREILEGLFDVEGQRGYSTYRSVSQGDIKSSADGSNNLAVDQHIDETITGLLGRIMDGTCRPLKSRIEQVLISQPGAITSYKIANNIQFYTITIGKLFSSSASLPELLHSITDVAFKTFYGILNTQANKLLRFSERPGNDLMPPSSFKEVVLQLVRVVLRTCLSFILSDLYHTTLSLQKEIMASYDSSLIIVSGATTVAGTDFRETLDAMIDPLLQICDIGAEKLSDYDRLVYKANCLQYVRSALILYAFTEIKRQSLEKHIDELLESLTDKEVPLSSLEGMDARTLGDSMVHLDRFLTTIDGDIPSRLTKLSSSRLARQVHGNAIKQFIDAFSRIVQAVSDPLNGYEFPASILPRTVEEIETIFSFATE</sequence>
<evidence type="ECO:0000256" key="5">
    <source>
        <dbReference type="ARBA" id="ARBA00022927"/>
    </source>
</evidence>
<comment type="similarity">
    <text evidence="2 10">Belongs to the COG6 family.</text>
</comment>
<evidence type="ECO:0000256" key="3">
    <source>
        <dbReference type="ARBA" id="ARBA00020973"/>
    </source>
</evidence>
<keyword evidence="5 10" id="KW-0653">Protein transport</keyword>
<evidence type="ECO:0000256" key="2">
    <source>
        <dbReference type="ARBA" id="ARBA00011023"/>
    </source>
</evidence>
<evidence type="ECO:0000256" key="11">
    <source>
        <dbReference type="SAM" id="Coils"/>
    </source>
</evidence>